<comment type="similarity">
    <text evidence="1">Belongs to the protease inhibitor I39 (alpha-2-macroglobulin) family. Bacterial alpha-2-macroglobulin subfamily.</text>
</comment>
<name>A0A9D9N9H8_9BACT</name>
<keyword evidence="2" id="KW-0732">Signal</keyword>
<accession>A0A9D9N9H8</accession>
<sequence length="1824" mass="202398">MKNILCLAVILFMSAATVFADNNRYDDKRVKFRKEWAEYEKAGQKDLPKTQEKILIRIMDKAASSNACLDLSYAFDEYVGKAGYDFNDKRERLDYVYEVIDGLSPVQMKMLMYLRMLGEDPGRGADSLESFLGKYREDLSGKHYVTEDMAYVMHLGNGGDFHYIDDYEFFLRSYIVVYGADGDEVPERYVDGLVEYCAGAGDEYMINLVSAMIMKADRETAHAYWKTKDRMMIEKCREIADSCGDNAAKILPLSRIAYLLTYIYPETEKECLAADSVLRRTIHWAGGKLADKGLADYERNLIEHEVGYIEASMEKFREKSLSDLTEYPPYPSETEIVLALKNCSDVSVRLERGAETVFDETVHCPGERSFGVADTVSVFTLPELEDGDYYIRYDILDDDTDDGRPDARRYLDISSYAVSTRTGTDGSTEFYLTDARTGEPVRQAGFTMNFDDKEREPFSAVMDFDGFTPLPVEIDCYARLRFVSPDGKRSPEIPVYPGKPHYTTGNRQTDASYGKFFLDRKLFRPGERVQFKYVAYRSDGRSLETEEGKTVSVFLYGADGRKIDSLSGTTNDFGSVSGGFDIPDGGMNGIFSIRAANGGMEYFRVENAEPPTFTAGFNRVDSVFRYDDTVVLTGYVKSYRGYDAEGVKIAYTVEDRWNYDGFSGKTFTGDDGSFSIPVVMTGGYMSVNAVATLPDGESLEFGKVLMTDEYGAGLSLDTDCLTVSGDGNFYSVGADSLSFVATAENRDGAALAGLPCGYSVFRVDANGMKHRVLRGTALTGGTITVDKGQLGQGEYEMFFSLEIKGMKRSVSRRFILLDGGTSAYPDMEVAYVFVPRPSGEYIMGGRDSLWILGEYYDSGTGELLEVCHDVLSPGIHHVKDSVSAFYPGRDLMRSLYVVKDGEARIFRTDIARKTDYTLDMEISSLRKVTSSGETEHFTIVFPDVPDAEVLVDIFDKGTEDIISNYYYFAPQTALRRAYIPYPSAYFGGSGYYRNYGATMNAVMKSAAASPAVRDAAVVEEAADRLAVGNASDDRAGYIPEDILRKDFSSTLAFYPHLRPDGEGRLEVGYETSARLSTFIIQIMAYDKSLRNAMARDEVVVKRELMVSASVPGFLREKDRPVLALTVKNDMDLPAFGRFVVEMYDASRDVSSSGGNASCSTDIPDGGVPVFVWRSSPVLVDAGKTMLQDVRLPEVDGGISQYRLRFAFVGENETKVSDAEEHVVPVVSSDIVAVNSVSAISGKDGGLALDINCFLNEADSSGMQSCGGSDGGPLYRVDVSTPLSAAVEAIPLVLEPAANSLSDWLNALITLKISEKLLDRMPGMGDYIASMGPEDISGYENTPWHKYMSRQNGRMASLDSLLSPFWRGRFADEAVYRIQGFRYSNGAFSWFPGGKPSDYMTLMLLERYAVAEDFGIVHSGEESEYITDAVEYLDGRFSSYMKGISDSLGWRKYSSCIFDTDYFVHDYMFVRSFYRNSVALSGTAAKYYDKCEKLIAKRASEADVPSKIKYARILLNGDRYAESRRMSDIVASLYEHASADRWGNLCFGSGAVRLYGIFDSEIYVNASALMFFDSLASSGFEGRKGDSGKISALLSGTERHLLSLKEGTDWGDGIRTAVAVAALVSRSSGDFPPKAYHAVTDASGLASMAGDDGILRIQASDGGNLKIVSVSKIWQTRIEELDDAFNGMTVRREFYKRPLASSSLEPLDEGSVLEKGDVIVCKYIIDNDEARSFVRLIAMRPACFTASDIRSGYAYSWRTSFASYRDIRESHTDYYIDYLPDGVSEITEEFFVSVPGFFSAGNIEAVSLYAPQYRGYTEVQEVYAM</sequence>
<feature type="signal peptide" evidence="2">
    <location>
        <begin position="1"/>
        <end position="20"/>
    </location>
</feature>
<reference evidence="4" key="1">
    <citation type="submission" date="2020-10" db="EMBL/GenBank/DDBJ databases">
        <authorList>
            <person name="Gilroy R."/>
        </authorList>
    </citation>
    <scope>NUCLEOTIDE SEQUENCE</scope>
    <source>
        <strain evidence="4">10037</strain>
    </source>
</reference>
<evidence type="ECO:0000313" key="5">
    <source>
        <dbReference type="Proteomes" id="UP000823597"/>
    </source>
</evidence>
<comment type="caution">
    <text evidence="4">The sequence shown here is derived from an EMBL/GenBank/DDBJ whole genome shotgun (WGS) entry which is preliminary data.</text>
</comment>
<dbReference type="GO" id="GO:0004866">
    <property type="term" value="F:endopeptidase inhibitor activity"/>
    <property type="evidence" value="ECO:0007669"/>
    <property type="project" value="InterPro"/>
</dbReference>
<dbReference type="InterPro" id="IPR041246">
    <property type="entry name" value="Bact_MG10"/>
</dbReference>
<dbReference type="SMART" id="SM01360">
    <property type="entry name" value="A2M"/>
    <property type="match status" value="1"/>
</dbReference>
<dbReference type="InterPro" id="IPR002890">
    <property type="entry name" value="MG2"/>
</dbReference>
<dbReference type="Pfam" id="PF17973">
    <property type="entry name" value="bMG10"/>
    <property type="match status" value="1"/>
</dbReference>
<feature type="chain" id="PRO_5039660939" description="Alpha-2-macroglobulin domain-containing protein" evidence="2">
    <location>
        <begin position="21"/>
        <end position="1824"/>
    </location>
</feature>
<dbReference type="EMBL" id="JADIME010000048">
    <property type="protein sequence ID" value="MBO8465287.1"/>
    <property type="molecule type" value="Genomic_DNA"/>
</dbReference>
<dbReference type="Gene3D" id="2.60.40.1930">
    <property type="match status" value="1"/>
</dbReference>
<organism evidence="4 5">
    <name type="scientific">Candidatus Merdivivens pullistercoris</name>
    <dbReference type="NCBI Taxonomy" id="2840873"/>
    <lineage>
        <taxon>Bacteria</taxon>
        <taxon>Pseudomonadati</taxon>
        <taxon>Bacteroidota</taxon>
        <taxon>Bacteroidia</taxon>
        <taxon>Bacteroidales</taxon>
        <taxon>Muribaculaceae</taxon>
        <taxon>Muribaculaceae incertae sedis</taxon>
        <taxon>Candidatus Merdivivens</taxon>
    </lineage>
</organism>
<dbReference type="Pfam" id="PF01835">
    <property type="entry name" value="MG2"/>
    <property type="match status" value="1"/>
</dbReference>
<dbReference type="Pfam" id="PF00207">
    <property type="entry name" value="A2M"/>
    <property type="match status" value="1"/>
</dbReference>
<dbReference type="InterPro" id="IPR001599">
    <property type="entry name" value="Macroglobln_a2"/>
</dbReference>
<protein>
    <recommendedName>
        <fullName evidence="3">Alpha-2-macroglobulin domain-containing protein</fullName>
    </recommendedName>
</protein>
<evidence type="ECO:0000259" key="3">
    <source>
        <dbReference type="SMART" id="SM01360"/>
    </source>
</evidence>
<proteinExistence type="inferred from homology"/>
<dbReference type="Proteomes" id="UP000823597">
    <property type="component" value="Unassembled WGS sequence"/>
</dbReference>
<evidence type="ECO:0000256" key="2">
    <source>
        <dbReference type="SAM" id="SignalP"/>
    </source>
</evidence>
<evidence type="ECO:0000313" key="4">
    <source>
        <dbReference type="EMBL" id="MBO8465287.1"/>
    </source>
</evidence>
<gene>
    <name evidence="4" type="ORF">IAB93_04735</name>
</gene>
<reference evidence="4" key="2">
    <citation type="journal article" date="2021" name="PeerJ">
        <title>Extensive microbial diversity within the chicken gut microbiome revealed by metagenomics and culture.</title>
        <authorList>
            <person name="Gilroy R."/>
            <person name="Ravi A."/>
            <person name="Getino M."/>
            <person name="Pursley I."/>
            <person name="Horton D.L."/>
            <person name="Alikhan N.F."/>
            <person name="Baker D."/>
            <person name="Gharbi K."/>
            <person name="Hall N."/>
            <person name="Watson M."/>
            <person name="Adriaenssens E.M."/>
            <person name="Foster-Nyarko E."/>
            <person name="Jarju S."/>
            <person name="Secka A."/>
            <person name="Antonio M."/>
            <person name="Oren A."/>
            <person name="Chaudhuri R.R."/>
            <person name="La Ragione R."/>
            <person name="Hildebrand F."/>
            <person name="Pallen M.J."/>
        </authorList>
    </citation>
    <scope>NUCLEOTIDE SEQUENCE</scope>
    <source>
        <strain evidence="4">10037</strain>
    </source>
</reference>
<evidence type="ECO:0000256" key="1">
    <source>
        <dbReference type="ARBA" id="ARBA00010556"/>
    </source>
</evidence>
<feature type="domain" description="Alpha-2-macroglobulin" evidence="3">
    <location>
        <begin position="1050"/>
        <end position="1140"/>
    </location>
</feature>